<feature type="transmembrane region" description="Helical" evidence="1">
    <location>
        <begin position="29"/>
        <end position="51"/>
    </location>
</feature>
<sequence length="332" mass="36275">MNTSSINTNGATAGLLSDPVNLVSKTGPLFLSALFHWGLFGVLCTQFLIYVGGYPKDPLRNKLFVYTIVTLEVVQTTILTKSYFDVFGYGFGDQNSYDNIGAIWFSVPFLSGIVAFLAELFYAMRLYRLSQSYMVPMVVCGLTGYRQLAVIQVAGAISNAIVVKDAGLFSLIPEKGFRIAAGAWAGASALCDVVIAYFMTRYVGPPLQLWQRRSDGMNPTQAIVNRIIRLVLETGTVTALVAVLLLVFTLLPNHASYYQIPASILAKLYSNSMLALLNSRSNLNANKDIECQPIAPATSLTVLRFVETYQEPGVAPAKPHNSYAHSVDERSV</sequence>
<name>A0A8H5F4N4_9AGAR</name>
<reference evidence="3 4" key="1">
    <citation type="journal article" date="2020" name="ISME J.">
        <title>Uncovering the hidden diversity of litter-decomposition mechanisms in mushroom-forming fungi.</title>
        <authorList>
            <person name="Floudas D."/>
            <person name="Bentzer J."/>
            <person name="Ahren D."/>
            <person name="Johansson T."/>
            <person name="Persson P."/>
            <person name="Tunlid A."/>
        </authorList>
    </citation>
    <scope>NUCLEOTIDE SEQUENCE [LARGE SCALE GENOMIC DNA]</scope>
    <source>
        <strain evidence="3 4">CBS 101986</strain>
    </source>
</reference>
<protein>
    <recommendedName>
        <fullName evidence="2">DUF6534 domain-containing protein</fullName>
    </recommendedName>
</protein>
<dbReference type="AlphaFoldDB" id="A0A8H5F4N4"/>
<dbReference type="PANTHER" id="PTHR40465:SF1">
    <property type="entry name" value="DUF6534 DOMAIN-CONTAINING PROTEIN"/>
    <property type="match status" value="1"/>
</dbReference>
<keyword evidence="1" id="KW-0472">Membrane</keyword>
<dbReference type="InterPro" id="IPR045339">
    <property type="entry name" value="DUF6534"/>
</dbReference>
<evidence type="ECO:0000313" key="4">
    <source>
        <dbReference type="Proteomes" id="UP000567179"/>
    </source>
</evidence>
<dbReference type="Pfam" id="PF20152">
    <property type="entry name" value="DUF6534"/>
    <property type="match status" value="1"/>
</dbReference>
<dbReference type="EMBL" id="JAACJJ010000017">
    <property type="protein sequence ID" value="KAF5323680.1"/>
    <property type="molecule type" value="Genomic_DNA"/>
</dbReference>
<dbReference type="PANTHER" id="PTHR40465">
    <property type="entry name" value="CHROMOSOME 1, WHOLE GENOME SHOTGUN SEQUENCE"/>
    <property type="match status" value="1"/>
</dbReference>
<keyword evidence="1" id="KW-0812">Transmembrane</keyword>
<feature type="transmembrane region" description="Helical" evidence="1">
    <location>
        <begin position="134"/>
        <end position="157"/>
    </location>
</feature>
<evidence type="ECO:0000313" key="3">
    <source>
        <dbReference type="EMBL" id="KAF5323680.1"/>
    </source>
</evidence>
<feature type="domain" description="DUF6534" evidence="2">
    <location>
        <begin position="188"/>
        <end position="281"/>
    </location>
</feature>
<feature type="transmembrane region" description="Helical" evidence="1">
    <location>
        <begin position="177"/>
        <end position="199"/>
    </location>
</feature>
<keyword evidence="4" id="KW-1185">Reference proteome</keyword>
<feature type="transmembrane region" description="Helical" evidence="1">
    <location>
        <begin position="63"/>
        <end position="83"/>
    </location>
</feature>
<feature type="transmembrane region" description="Helical" evidence="1">
    <location>
        <begin position="230"/>
        <end position="251"/>
    </location>
</feature>
<feature type="transmembrane region" description="Helical" evidence="1">
    <location>
        <begin position="103"/>
        <end position="122"/>
    </location>
</feature>
<dbReference type="Proteomes" id="UP000567179">
    <property type="component" value="Unassembled WGS sequence"/>
</dbReference>
<evidence type="ECO:0000259" key="2">
    <source>
        <dbReference type="Pfam" id="PF20152"/>
    </source>
</evidence>
<comment type="caution">
    <text evidence="3">The sequence shown here is derived from an EMBL/GenBank/DDBJ whole genome shotgun (WGS) entry which is preliminary data.</text>
</comment>
<accession>A0A8H5F4N4</accession>
<organism evidence="3 4">
    <name type="scientific">Psilocybe cf. subviscida</name>
    <dbReference type="NCBI Taxonomy" id="2480587"/>
    <lineage>
        <taxon>Eukaryota</taxon>
        <taxon>Fungi</taxon>
        <taxon>Dikarya</taxon>
        <taxon>Basidiomycota</taxon>
        <taxon>Agaricomycotina</taxon>
        <taxon>Agaricomycetes</taxon>
        <taxon>Agaricomycetidae</taxon>
        <taxon>Agaricales</taxon>
        <taxon>Agaricineae</taxon>
        <taxon>Strophariaceae</taxon>
        <taxon>Psilocybe</taxon>
    </lineage>
</organism>
<dbReference type="OrthoDB" id="3223377at2759"/>
<gene>
    <name evidence="3" type="ORF">D9619_012861</name>
</gene>
<proteinExistence type="predicted"/>
<evidence type="ECO:0000256" key="1">
    <source>
        <dbReference type="SAM" id="Phobius"/>
    </source>
</evidence>
<keyword evidence="1" id="KW-1133">Transmembrane helix</keyword>